<keyword evidence="1" id="KW-0812">Transmembrane</keyword>
<name>A0ABW3SN30_9BACT</name>
<dbReference type="Proteomes" id="UP001597094">
    <property type="component" value="Unassembled WGS sequence"/>
</dbReference>
<gene>
    <name evidence="2" type="ORF">ACFQ2O_07320</name>
</gene>
<keyword evidence="1" id="KW-0472">Membrane</keyword>
<reference evidence="3" key="1">
    <citation type="journal article" date="2019" name="Int. J. Syst. Evol. Microbiol.">
        <title>The Global Catalogue of Microorganisms (GCM) 10K type strain sequencing project: providing services to taxonomists for standard genome sequencing and annotation.</title>
        <authorList>
            <consortium name="The Broad Institute Genomics Platform"/>
            <consortium name="The Broad Institute Genome Sequencing Center for Infectious Disease"/>
            <person name="Wu L."/>
            <person name="Ma J."/>
        </authorList>
    </citation>
    <scope>NUCLEOTIDE SEQUENCE [LARGE SCALE GENOMIC DNA]</scope>
    <source>
        <strain evidence="3">JCM 31319</strain>
    </source>
</reference>
<keyword evidence="3" id="KW-1185">Reference proteome</keyword>
<organism evidence="2 3">
    <name type="scientific">Pontibacter rugosus</name>
    <dbReference type="NCBI Taxonomy" id="1745966"/>
    <lineage>
        <taxon>Bacteria</taxon>
        <taxon>Pseudomonadati</taxon>
        <taxon>Bacteroidota</taxon>
        <taxon>Cytophagia</taxon>
        <taxon>Cytophagales</taxon>
        <taxon>Hymenobacteraceae</taxon>
        <taxon>Pontibacter</taxon>
    </lineage>
</organism>
<evidence type="ECO:0000256" key="1">
    <source>
        <dbReference type="SAM" id="Phobius"/>
    </source>
</evidence>
<evidence type="ECO:0000313" key="2">
    <source>
        <dbReference type="EMBL" id="MFD1186008.1"/>
    </source>
</evidence>
<accession>A0ABW3SN30</accession>
<keyword evidence="1" id="KW-1133">Transmembrane helix</keyword>
<sequence>MRMLLHLVISAFIQTRFPDQQQFVYTCSLPGGSVPILAPEILMAGLVIFGRRQYKKAWDKV</sequence>
<feature type="transmembrane region" description="Helical" evidence="1">
    <location>
        <begin position="28"/>
        <end position="50"/>
    </location>
</feature>
<proteinExistence type="predicted"/>
<dbReference type="EMBL" id="JBHTLD010000046">
    <property type="protein sequence ID" value="MFD1186008.1"/>
    <property type="molecule type" value="Genomic_DNA"/>
</dbReference>
<evidence type="ECO:0000313" key="3">
    <source>
        <dbReference type="Proteomes" id="UP001597094"/>
    </source>
</evidence>
<protein>
    <submittedName>
        <fullName evidence="2">Uncharacterized protein</fullName>
    </submittedName>
</protein>
<comment type="caution">
    <text evidence="2">The sequence shown here is derived from an EMBL/GenBank/DDBJ whole genome shotgun (WGS) entry which is preliminary data.</text>
</comment>